<sequence length="160" mass="17389">METAQMTPLPQALRDALAAAVPPLQGHCLDAWVVIGSAAAALAGAQVEVADLDLLTSQRDAERLITLWHAELDATYQPAAGDRFRSRFARFLFPAMPVEVMGGLELRAAQGWMPVRVHAIEHVACAGVEVPVPSRAEQIRILESFGRPKDLQRAHLLRAP</sequence>
<evidence type="ECO:0000313" key="2">
    <source>
        <dbReference type="Proteomes" id="UP001430149"/>
    </source>
</evidence>
<dbReference type="EMBL" id="JADIKE010000039">
    <property type="protein sequence ID" value="MBM7127589.1"/>
    <property type="molecule type" value="Genomic_DNA"/>
</dbReference>
<dbReference type="Gene3D" id="3.30.460.40">
    <property type="match status" value="1"/>
</dbReference>
<comment type="caution">
    <text evidence="1">The sequence shown here is derived from an EMBL/GenBank/DDBJ whole genome shotgun (WGS) entry which is preliminary data.</text>
</comment>
<accession>A0ABS2K8Y0</accession>
<dbReference type="SUPFAM" id="SSF81301">
    <property type="entry name" value="Nucleotidyltransferase"/>
    <property type="match status" value="1"/>
</dbReference>
<keyword evidence="2" id="KW-1185">Reference proteome</keyword>
<protein>
    <recommendedName>
        <fullName evidence="3">Nucleotidyltransferase family protein</fullName>
    </recommendedName>
</protein>
<organism evidence="1 2">
    <name type="scientific">Dyella flava</name>
    <dbReference type="NCBI Taxonomy" id="1920170"/>
    <lineage>
        <taxon>Bacteria</taxon>
        <taxon>Pseudomonadati</taxon>
        <taxon>Pseudomonadota</taxon>
        <taxon>Gammaproteobacteria</taxon>
        <taxon>Lysobacterales</taxon>
        <taxon>Rhodanobacteraceae</taxon>
        <taxon>Dyella</taxon>
    </lineage>
</organism>
<dbReference type="InterPro" id="IPR043519">
    <property type="entry name" value="NT_sf"/>
</dbReference>
<proteinExistence type="predicted"/>
<evidence type="ECO:0008006" key="3">
    <source>
        <dbReference type="Google" id="ProtNLM"/>
    </source>
</evidence>
<dbReference type="Proteomes" id="UP001430149">
    <property type="component" value="Unassembled WGS sequence"/>
</dbReference>
<evidence type="ECO:0000313" key="1">
    <source>
        <dbReference type="EMBL" id="MBM7127589.1"/>
    </source>
</evidence>
<reference evidence="1" key="1">
    <citation type="submission" date="2020-10" db="EMBL/GenBank/DDBJ databases">
        <title>Phylogeny of dyella-like bacteria.</title>
        <authorList>
            <person name="Fu J."/>
        </authorList>
    </citation>
    <scope>NUCLEOTIDE SEQUENCE</scope>
    <source>
        <strain evidence="1">DHOC52</strain>
    </source>
</reference>
<gene>
    <name evidence="1" type="ORF">ISP19_19605</name>
</gene>
<name>A0ABS2K8Y0_9GAMM</name>